<reference evidence="3" key="1">
    <citation type="journal article" date="2013" name="Genetics">
        <title>The draft genome and transcriptome of Panagrellus redivivus are shaped by the harsh demands of a free-living lifestyle.</title>
        <authorList>
            <person name="Srinivasan J."/>
            <person name="Dillman A.R."/>
            <person name="Macchietto M.G."/>
            <person name="Heikkinen L."/>
            <person name="Lakso M."/>
            <person name="Fracchia K.M."/>
            <person name="Antoshechkin I."/>
            <person name="Mortazavi A."/>
            <person name="Wong G."/>
            <person name="Sternberg P.W."/>
        </authorList>
    </citation>
    <scope>NUCLEOTIDE SEQUENCE [LARGE SCALE GENOMIC DNA]</scope>
    <source>
        <strain evidence="3">MT8872</strain>
    </source>
</reference>
<dbReference type="WBParaSite" id="Pan_g6707.t1">
    <property type="protein sequence ID" value="Pan_g6707.t1"/>
    <property type="gene ID" value="Pan_g6707"/>
</dbReference>
<feature type="compositionally biased region" description="Low complexity" evidence="1">
    <location>
        <begin position="164"/>
        <end position="224"/>
    </location>
</feature>
<evidence type="ECO:0000313" key="3">
    <source>
        <dbReference type="Proteomes" id="UP000492821"/>
    </source>
</evidence>
<dbReference type="Proteomes" id="UP000492821">
    <property type="component" value="Unassembled WGS sequence"/>
</dbReference>
<dbReference type="AlphaFoldDB" id="A0A7E4W3H5"/>
<evidence type="ECO:0000313" key="4">
    <source>
        <dbReference type="WBParaSite" id="Pan_g6707.t1"/>
    </source>
</evidence>
<proteinExistence type="predicted"/>
<feature type="signal peptide" evidence="2">
    <location>
        <begin position="1"/>
        <end position="20"/>
    </location>
</feature>
<sequence>MYLASSLYFIVIQFVRYGSTCIPVRDPGGVVPIEESLSTCAPSTNAASLFVDDSVQFTSSSSLIKKCTTCAGGTVNYYKSSRSPYYTASEIMGSIMLSDCSNLCICTPSGICYVESSSTRVDRSVVRQRRQFSTPDFGTETTTTAATTTTTRGPTKESSEDSPESSSEVTTTTTTTTRGGFVTEQTMATSTTTAATTTTTRPISTSEPFETEAPAATTTTTTTPSPVSRISLYPYCSDGTCAVYGFIESDSVKLIPEDGTGVTYHNSDINVPVTDSSSYINAATVSCDGCIHNSCQSSSG</sequence>
<accession>A0A7E4W3H5</accession>
<organism evidence="3 4">
    <name type="scientific">Panagrellus redivivus</name>
    <name type="common">Microworm</name>
    <dbReference type="NCBI Taxonomy" id="6233"/>
    <lineage>
        <taxon>Eukaryota</taxon>
        <taxon>Metazoa</taxon>
        <taxon>Ecdysozoa</taxon>
        <taxon>Nematoda</taxon>
        <taxon>Chromadorea</taxon>
        <taxon>Rhabditida</taxon>
        <taxon>Tylenchina</taxon>
        <taxon>Panagrolaimomorpha</taxon>
        <taxon>Panagrolaimoidea</taxon>
        <taxon>Panagrolaimidae</taxon>
        <taxon>Panagrellus</taxon>
    </lineage>
</organism>
<feature type="chain" id="PRO_5028934184" evidence="2">
    <location>
        <begin position="21"/>
        <end position="300"/>
    </location>
</feature>
<protein>
    <submittedName>
        <fullName evidence="4">Apple domain-containing protein</fullName>
    </submittedName>
</protein>
<keyword evidence="2" id="KW-0732">Signal</keyword>
<evidence type="ECO:0000256" key="2">
    <source>
        <dbReference type="SAM" id="SignalP"/>
    </source>
</evidence>
<name>A0A7E4W3H5_PANRE</name>
<feature type="compositionally biased region" description="Low complexity" evidence="1">
    <location>
        <begin position="139"/>
        <end position="151"/>
    </location>
</feature>
<evidence type="ECO:0000256" key="1">
    <source>
        <dbReference type="SAM" id="MobiDB-lite"/>
    </source>
</evidence>
<keyword evidence="3" id="KW-1185">Reference proteome</keyword>
<reference evidence="4" key="2">
    <citation type="submission" date="2020-10" db="UniProtKB">
        <authorList>
            <consortium name="WormBaseParasite"/>
        </authorList>
    </citation>
    <scope>IDENTIFICATION</scope>
</reference>
<feature type="region of interest" description="Disordered" evidence="1">
    <location>
        <begin position="123"/>
        <end position="224"/>
    </location>
</feature>